<evidence type="ECO:0000256" key="6">
    <source>
        <dbReference type="ARBA" id="ARBA00022974"/>
    </source>
</evidence>
<keyword evidence="7 12" id="KW-0472">Membrane</keyword>
<sequence>MFALPSLLLLLLSLCPGPGPGPGSEAKVTRSCTETRQVLGARGYSLSLLPPAVISGEHLRICPQEYTCCSSEIEQRLTWETEATFRGLVEESGSFLVHTLAARHRKFDDGLLFLAEKLQGPFSFELAAQSVGVKISEGLVYLQENSAVVSAQVQGL</sequence>
<reference evidence="14 15" key="1">
    <citation type="submission" date="2021-02" db="EMBL/GenBank/DDBJ databases">
        <title>Safari Cat Assemblies.</title>
        <authorList>
            <person name="Bredemeyer K.R."/>
            <person name="Murphy W.J."/>
        </authorList>
    </citation>
    <scope>NUCLEOTIDE SEQUENCE [LARGE SCALE GENOMIC DNA]</scope>
</reference>
<evidence type="ECO:0000256" key="5">
    <source>
        <dbReference type="ARBA" id="ARBA00022729"/>
    </source>
</evidence>
<name>A0ABI7WDG2_FELCA</name>
<reference evidence="14" key="2">
    <citation type="submission" date="2025-08" db="UniProtKB">
        <authorList>
            <consortium name="Ensembl"/>
        </authorList>
    </citation>
    <scope>IDENTIFICATION</scope>
    <source>
        <strain evidence="14">breed Abyssinian</strain>
    </source>
</reference>
<reference evidence="14" key="3">
    <citation type="submission" date="2025-09" db="UniProtKB">
        <authorList>
            <consortium name="Ensembl"/>
        </authorList>
    </citation>
    <scope>IDENTIFICATION</scope>
    <source>
        <strain evidence="14">breed Abyssinian</strain>
    </source>
</reference>
<accession>A0ABI7WDG2</accession>
<evidence type="ECO:0000313" key="14">
    <source>
        <dbReference type="Ensembl" id="ENSFCTP00005008351.1"/>
    </source>
</evidence>
<keyword evidence="6 12" id="KW-0654">Proteoglycan</keyword>
<keyword evidence="5 13" id="KW-0732">Signal</keyword>
<keyword evidence="15" id="KW-1185">Reference proteome</keyword>
<evidence type="ECO:0000256" key="1">
    <source>
        <dbReference type="ARBA" id="ARBA00004609"/>
    </source>
</evidence>
<evidence type="ECO:0000256" key="4">
    <source>
        <dbReference type="ARBA" id="ARBA00022622"/>
    </source>
</evidence>
<protein>
    <recommendedName>
        <fullName evidence="16">Glypican 2</fullName>
    </recommendedName>
</protein>
<dbReference type="Ensembl" id="ENSFCTT00005012895.1">
    <property type="protein sequence ID" value="ENSFCTP00005008351.1"/>
    <property type="gene ID" value="ENSFCTG00005004738.1"/>
</dbReference>
<dbReference type="Proteomes" id="UP000823872">
    <property type="component" value="Chromosome E3"/>
</dbReference>
<proteinExistence type="inferred from homology"/>
<keyword evidence="9 12" id="KW-0357">Heparan sulfate</keyword>
<feature type="signal peptide" evidence="13">
    <location>
        <begin position="1"/>
        <end position="23"/>
    </location>
</feature>
<evidence type="ECO:0000313" key="15">
    <source>
        <dbReference type="Proteomes" id="UP000823872"/>
    </source>
</evidence>
<dbReference type="Pfam" id="PF01153">
    <property type="entry name" value="Glypican"/>
    <property type="match status" value="1"/>
</dbReference>
<evidence type="ECO:0000256" key="3">
    <source>
        <dbReference type="ARBA" id="ARBA00022475"/>
    </source>
</evidence>
<evidence type="ECO:0000256" key="7">
    <source>
        <dbReference type="ARBA" id="ARBA00023136"/>
    </source>
</evidence>
<dbReference type="PANTHER" id="PTHR10822">
    <property type="entry name" value="GLYPICAN"/>
    <property type="match status" value="1"/>
</dbReference>
<keyword evidence="10 12" id="KW-0449">Lipoprotein</keyword>
<keyword evidence="3" id="KW-1003">Cell membrane</keyword>
<gene>
    <name evidence="14" type="primary">GPC2</name>
</gene>
<feature type="chain" id="PRO_5045036068" description="Glypican 2" evidence="13">
    <location>
        <begin position="24"/>
        <end position="156"/>
    </location>
</feature>
<keyword evidence="8" id="KW-0325">Glycoprotein</keyword>
<comment type="subcellular location">
    <subcellularLocation>
        <location evidence="1 12">Cell membrane</location>
        <topology evidence="1 12">Lipid-anchor</topology>
        <topology evidence="1 12">GPI-anchor</topology>
    </subcellularLocation>
</comment>
<keyword evidence="4 12" id="KW-0336">GPI-anchor</keyword>
<evidence type="ECO:0000256" key="11">
    <source>
        <dbReference type="RuleBase" id="RU003518"/>
    </source>
</evidence>
<evidence type="ECO:0000256" key="8">
    <source>
        <dbReference type="ARBA" id="ARBA00023180"/>
    </source>
</evidence>
<evidence type="ECO:0000256" key="9">
    <source>
        <dbReference type="ARBA" id="ARBA00023207"/>
    </source>
</evidence>
<organism evidence="14 15">
    <name type="scientific">Felis catus</name>
    <name type="common">Cat</name>
    <name type="synonym">Felis silvestris catus</name>
    <dbReference type="NCBI Taxonomy" id="9685"/>
    <lineage>
        <taxon>Eukaryota</taxon>
        <taxon>Metazoa</taxon>
        <taxon>Chordata</taxon>
        <taxon>Craniata</taxon>
        <taxon>Vertebrata</taxon>
        <taxon>Euteleostomi</taxon>
        <taxon>Mammalia</taxon>
        <taxon>Eutheria</taxon>
        <taxon>Laurasiatheria</taxon>
        <taxon>Carnivora</taxon>
        <taxon>Feliformia</taxon>
        <taxon>Felidae</taxon>
        <taxon>Felinae</taxon>
        <taxon>Felis</taxon>
    </lineage>
</organism>
<comment type="similarity">
    <text evidence="2 11">Belongs to the glypican family.</text>
</comment>
<dbReference type="PANTHER" id="PTHR10822:SF24">
    <property type="entry name" value="GLYPICAN-2"/>
    <property type="match status" value="1"/>
</dbReference>
<dbReference type="InterPro" id="IPR001863">
    <property type="entry name" value="Glypican"/>
</dbReference>
<evidence type="ECO:0000256" key="2">
    <source>
        <dbReference type="ARBA" id="ARBA00010260"/>
    </source>
</evidence>
<dbReference type="GeneTree" id="ENSGT01050000244897"/>
<evidence type="ECO:0000256" key="12">
    <source>
        <dbReference type="RuleBase" id="RU003519"/>
    </source>
</evidence>
<evidence type="ECO:0000256" key="13">
    <source>
        <dbReference type="SAM" id="SignalP"/>
    </source>
</evidence>
<evidence type="ECO:0000256" key="10">
    <source>
        <dbReference type="ARBA" id="ARBA00023288"/>
    </source>
</evidence>
<comment type="function">
    <text evidence="12">Cell surface proteoglycan.</text>
</comment>
<evidence type="ECO:0008006" key="16">
    <source>
        <dbReference type="Google" id="ProtNLM"/>
    </source>
</evidence>